<proteinExistence type="predicted"/>
<evidence type="ECO:0000256" key="1">
    <source>
        <dbReference type="SAM" id="MobiDB-lite"/>
    </source>
</evidence>
<name>A0AA38P230_9AGAR</name>
<feature type="compositionally biased region" description="Basic residues" evidence="1">
    <location>
        <begin position="119"/>
        <end position="130"/>
    </location>
</feature>
<feature type="compositionally biased region" description="Polar residues" evidence="1">
    <location>
        <begin position="297"/>
        <end position="317"/>
    </location>
</feature>
<feature type="compositionally biased region" description="Polar residues" evidence="1">
    <location>
        <begin position="259"/>
        <end position="281"/>
    </location>
</feature>
<reference evidence="2" key="1">
    <citation type="submission" date="2022-08" db="EMBL/GenBank/DDBJ databases">
        <authorList>
            <consortium name="DOE Joint Genome Institute"/>
            <person name="Min B."/>
            <person name="Riley R."/>
            <person name="Sierra-Patev S."/>
            <person name="Naranjo-Ortiz M."/>
            <person name="Looney B."/>
            <person name="Konkel Z."/>
            <person name="Slot J.C."/>
            <person name="Sakamoto Y."/>
            <person name="Steenwyk J.L."/>
            <person name="Rokas A."/>
            <person name="Carro J."/>
            <person name="Camarero S."/>
            <person name="Ferreira P."/>
            <person name="Molpeceres G."/>
            <person name="Ruiz-Duenas F.J."/>
            <person name="Serrano A."/>
            <person name="Henrissat B."/>
            <person name="Drula E."/>
            <person name="Hughes K.W."/>
            <person name="Mata J.L."/>
            <person name="Ishikawa N.K."/>
            <person name="Vargas-Isla R."/>
            <person name="Ushijima S."/>
            <person name="Smith C.A."/>
            <person name="Ahrendt S."/>
            <person name="Andreopoulos W."/>
            <person name="He G."/>
            <person name="Labutti K."/>
            <person name="Lipzen A."/>
            <person name="Ng V."/>
            <person name="Sandor L."/>
            <person name="Barry K."/>
            <person name="Martinez A.T."/>
            <person name="Xiao Y."/>
            <person name="Gibbons J.G."/>
            <person name="Terashima K."/>
            <person name="Hibbett D.S."/>
            <person name="Grigoriev I.V."/>
        </authorList>
    </citation>
    <scope>NUCLEOTIDE SEQUENCE</scope>
    <source>
        <strain evidence="2">TFB9207</strain>
    </source>
</reference>
<feature type="compositionally biased region" description="Acidic residues" evidence="1">
    <location>
        <begin position="14"/>
        <end position="24"/>
    </location>
</feature>
<feature type="compositionally biased region" description="Basic and acidic residues" evidence="1">
    <location>
        <begin position="242"/>
        <end position="254"/>
    </location>
</feature>
<evidence type="ECO:0000313" key="3">
    <source>
        <dbReference type="Proteomes" id="UP001163846"/>
    </source>
</evidence>
<dbReference type="EMBL" id="MU806490">
    <property type="protein sequence ID" value="KAJ3834745.1"/>
    <property type="molecule type" value="Genomic_DNA"/>
</dbReference>
<organism evidence="2 3">
    <name type="scientific">Lentinula raphanica</name>
    <dbReference type="NCBI Taxonomy" id="153919"/>
    <lineage>
        <taxon>Eukaryota</taxon>
        <taxon>Fungi</taxon>
        <taxon>Dikarya</taxon>
        <taxon>Basidiomycota</taxon>
        <taxon>Agaricomycotina</taxon>
        <taxon>Agaricomycetes</taxon>
        <taxon>Agaricomycetidae</taxon>
        <taxon>Agaricales</taxon>
        <taxon>Marasmiineae</taxon>
        <taxon>Omphalotaceae</taxon>
        <taxon>Lentinula</taxon>
    </lineage>
</organism>
<feature type="compositionally biased region" description="Basic residues" evidence="1">
    <location>
        <begin position="1"/>
        <end position="10"/>
    </location>
</feature>
<accession>A0AA38P230</accession>
<protein>
    <submittedName>
        <fullName evidence="2">Uncharacterized protein</fullName>
    </submittedName>
</protein>
<sequence>MFKRIARKRKRLEEEEALGIDEEMREALGINAVNTDSDESESDSDQNDPDEDESEVSEQASADESDILDEEDEEDGEGQSQAEEEVSEVGDMVDADEPPAISKRALKKQARQQQIQKLRERKQRWKRKVASTKSEAATISSPTDEHPIVQISAKSHPGIAAVSSLRSPASSQSRTSKSSKPNSSSDSSVRNKSIAPRSQSKSRSKLNATSAIFTVPDPLYEDARATDAVKTPKVMKTKKRSIKGDNDGNMDKTKRQSVRKASTDSGGTIESAKITGTTSVSGVLMGGKAMPKPMQLPTKTARGTSKALVTNSVSNSEPLLDSIRPRKKKKKSKEVTQVTG</sequence>
<feature type="compositionally biased region" description="Polar residues" evidence="1">
    <location>
        <begin position="131"/>
        <end position="142"/>
    </location>
</feature>
<feature type="compositionally biased region" description="Polar residues" evidence="1">
    <location>
        <begin position="196"/>
        <end position="212"/>
    </location>
</feature>
<dbReference type="Proteomes" id="UP001163846">
    <property type="component" value="Unassembled WGS sequence"/>
</dbReference>
<evidence type="ECO:0000313" key="2">
    <source>
        <dbReference type="EMBL" id="KAJ3834745.1"/>
    </source>
</evidence>
<feature type="compositionally biased region" description="Low complexity" evidence="1">
    <location>
        <begin position="163"/>
        <end position="193"/>
    </location>
</feature>
<feature type="region of interest" description="Disordered" evidence="1">
    <location>
        <begin position="1"/>
        <end position="340"/>
    </location>
</feature>
<feature type="compositionally biased region" description="Acidic residues" evidence="1">
    <location>
        <begin position="36"/>
        <end position="97"/>
    </location>
</feature>
<gene>
    <name evidence="2" type="ORF">F5878DRAFT_343656</name>
</gene>
<comment type="caution">
    <text evidence="2">The sequence shown here is derived from an EMBL/GenBank/DDBJ whole genome shotgun (WGS) entry which is preliminary data.</text>
</comment>
<dbReference type="AlphaFoldDB" id="A0AA38P230"/>
<keyword evidence="3" id="KW-1185">Reference proteome</keyword>